<keyword evidence="1" id="KW-0040">ANK repeat</keyword>
<dbReference type="PROSITE" id="PS50297">
    <property type="entry name" value="ANK_REP_REGION"/>
    <property type="match status" value="2"/>
</dbReference>
<feature type="domain" description="PGG" evidence="3">
    <location>
        <begin position="286"/>
        <end position="383"/>
    </location>
</feature>
<dbReference type="PANTHER" id="PTHR24128:SF76">
    <property type="entry name" value="ANKYRIN REPEAT FAMILY PROTEIN"/>
    <property type="match status" value="1"/>
</dbReference>
<feature type="transmembrane region" description="Helical" evidence="2">
    <location>
        <begin position="365"/>
        <end position="386"/>
    </location>
</feature>
<keyword evidence="2" id="KW-0472">Membrane</keyword>
<dbReference type="Pfam" id="PF13962">
    <property type="entry name" value="PGG"/>
    <property type="match status" value="1"/>
</dbReference>
<dbReference type="RefSeq" id="XP_013610209.1">
    <property type="nucleotide sequence ID" value="XM_013754755.1"/>
</dbReference>
<evidence type="ECO:0000259" key="3">
    <source>
        <dbReference type="Pfam" id="PF13962"/>
    </source>
</evidence>
<dbReference type="GeneID" id="106316886"/>
<dbReference type="eggNOG" id="KOG0504">
    <property type="taxonomic scope" value="Eukaryota"/>
</dbReference>
<dbReference type="InterPro" id="IPR036770">
    <property type="entry name" value="Ankyrin_rpt-contain_sf"/>
</dbReference>
<dbReference type="Proteomes" id="UP000032141">
    <property type="component" value="Chromosome C9"/>
</dbReference>
<keyword evidence="2" id="KW-0812">Transmembrane</keyword>
<dbReference type="InterPro" id="IPR002110">
    <property type="entry name" value="Ankyrin_rpt"/>
</dbReference>
<keyword evidence="5" id="KW-1185">Reference proteome</keyword>
<accession>A0A0D3E9G6</accession>
<protein>
    <recommendedName>
        <fullName evidence="3">PGG domain-containing protein</fullName>
    </recommendedName>
</protein>
<dbReference type="Gramene" id="Bo9g094160.1">
    <property type="protein sequence ID" value="Bo9g094160.1"/>
    <property type="gene ID" value="Bo9g094160"/>
</dbReference>
<dbReference type="OMA" id="HEMRNTI"/>
<feature type="transmembrane region" description="Helical" evidence="2">
    <location>
        <begin position="338"/>
        <end position="358"/>
    </location>
</feature>
<reference evidence="4" key="2">
    <citation type="submission" date="2015-03" db="UniProtKB">
        <authorList>
            <consortium name="EnsemblPlants"/>
        </authorList>
    </citation>
    <scope>IDENTIFICATION</scope>
</reference>
<name>A0A0D3E9G6_BRAOL</name>
<dbReference type="Pfam" id="PF12796">
    <property type="entry name" value="Ank_2"/>
    <property type="match status" value="1"/>
</dbReference>
<evidence type="ECO:0000313" key="4">
    <source>
        <dbReference type="EnsemblPlants" id="Bo9g094160.1"/>
    </source>
</evidence>
<dbReference type="InterPro" id="IPR026961">
    <property type="entry name" value="PGG_dom"/>
</dbReference>
<feature type="transmembrane region" description="Helical" evidence="2">
    <location>
        <begin position="288"/>
        <end position="306"/>
    </location>
</feature>
<dbReference type="Pfam" id="PF13857">
    <property type="entry name" value="Ank_5"/>
    <property type="match status" value="1"/>
</dbReference>
<dbReference type="SUPFAM" id="SSF48403">
    <property type="entry name" value="Ankyrin repeat"/>
    <property type="match status" value="1"/>
</dbReference>
<proteinExistence type="predicted"/>
<dbReference type="EnsemblPlants" id="Bo9g094160.1">
    <property type="protein sequence ID" value="Bo9g094160.1"/>
    <property type="gene ID" value="Bo9g094160"/>
</dbReference>
<reference evidence="4 5" key="1">
    <citation type="journal article" date="2014" name="Genome Biol.">
        <title>Transcriptome and methylome profiling reveals relics of genome dominance in the mesopolyploid Brassica oleracea.</title>
        <authorList>
            <person name="Parkin I.A."/>
            <person name="Koh C."/>
            <person name="Tang H."/>
            <person name="Robinson S.J."/>
            <person name="Kagale S."/>
            <person name="Clarke W.E."/>
            <person name="Town C.D."/>
            <person name="Nixon J."/>
            <person name="Krishnakumar V."/>
            <person name="Bidwell S.L."/>
            <person name="Denoeud F."/>
            <person name="Belcram H."/>
            <person name="Links M.G."/>
            <person name="Just J."/>
            <person name="Clarke C."/>
            <person name="Bender T."/>
            <person name="Huebert T."/>
            <person name="Mason A.S."/>
            <person name="Pires J.C."/>
            <person name="Barker G."/>
            <person name="Moore J."/>
            <person name="Walley P.G."/>
            <person name="Manoli S."/>
            <person name="Batley J."/>
            <person name="Edwards D."/>
            <person name="Nelson M.N."/>
            <person name="Wang X."/>
            <person name="Paterson A.H."/>
            <person name="King G."/>
            <person name="Bancroft I."/>
            <person name="Chalhoub B."/>
            <person name="Sharpe A.G."/>
        </authorList>
    </citation>
    <scope>NUCLEOTIDE SEQUENCE</scope>
    <source>
        <strain evidence="4 5">cv. TO1000</strain>
    </source>
</reference>
<dbReference type="AlphaFoldDB" id="A0A0D3E9G6"/>
<sequence length="444" mass="50101">MDPRLISAAQIGSIDDLYALIHEDPYILETIDVVPFISTPLHVASAFGNLTFAMEMMYLKPSFARKLNTYGLSPLHLAIEEGQTRLTMGLLKLDPDLVRLRGKEGTTPFHMLVRRGELDLMTEFLLACPRCVKDVNVNGETPLHIAVMNDRYEELEVLVGWVQRLRQIDAELLEMQVLNRCDQNGNTALHIAAYQDKIKAIKILLGSRAVNRNIYNRNGLTALDILQNQRYRNREIEETIRKSGGDIANSLPKSKKLSEILRSPIPFKEYLFTKAARYRKHISDGSRSALLVIVALIITTTYQTALQPPGGVYQSNAEESSGRKSVGKVVMNQTYFNVLRSVNSMAFEGAGLMAFTFLPAGEEYVWSFLWIMVPLHVSYLVSMSVISPDTIGYLSFSIGWVIFVVIVYMIVLFLRWKRSKKKIPEPRSELILEGLTTLNQAKGV</sequence>
<evidence type="ECO:0000313" key="5">
    <source>
        <dbReference type="Proteomes" id="UP000032141"/>
    </source>
</evidence>
<dbReference type="SMR" id="A0A0D3E9G6"/>
<dbReference type="STRING" id="109376.A0A0D3E9G6"/>
<dbReference type="HOGENOM" id="CLU_000134_47_1_1"/>
<dbReference type="KEGG" id="boe:106316886"/>
<evidence type="ECO:0000256" key="1">
    <source>
        <dbReference type="PROSITE-ProRule" id="PRU00023"/>
    </source>
</evidence>
<organism evidence="4 5">
    <name type="scientific">Brassica oleracea var. oleracea</name>
    <dbReference type="NCBI Taxonomy" id="109376"/>
    <lineage>
        <taxon>Eukaryota</taxon>
        <taxon>Viridiplantae</taxon>
        <taxon>Streptophyta</taxon>
        <taxon>Embryophyta</taxon>
        <taxon>Tracheophyta</taxon>
        <taxon>Spermatophyta</taxon>
        <taxon>Magnoliopsida</taxon>
        <taxon>eudicotyledons</taxon>
        <taxon>Gunneridae</taxon>
        <taxon>Pentapetalae</taxon>
        <taxon>rosids</taxon>
        <taxon>malvids</taxon>
        <taxon>Brassicales</taxon>
        <taxon>Brassicaceae</taxon>
        <taxon>Brassiceae</taxon>
        <taxon>Brassica</taxon>
    </lineage>
</organism>
<dbReference type="OrthoDB" id="7729168at2759"/>
<dbReference type="PROSITE" id="PS50088">
    <property type="entry name" value="ANK_REPEAT"/>
    <property type="match status" value="2"/>
</dbReference>
<dbReference type="Gene3D" id="1.25.40.20">
    <property type="entry name" value="Ankyrin repeat-containing domain"/>
    <property type="match status" value="1"/>
</dbReference>
<feature type="repeat" description="ANK" evidence="1">
    <location>
        <begin position="184"/>
        <end position="205"/>
    </location>
</feature>
<feature type="repeat" description="ANK" evidence="1">
    <location>
        <begin position="138"/>
        <end position="159"/>
    </location>
</feature>
<keyword evidence="2" id="KW-1133">Transmembrane helix</keyword>
<dbReference type="PANTHER" id="PTHR24128">
    <property type="entry name" value="HOMEOBOX PROTEIN WARIAI"/>
    <property type="match status" value="1"/>
</dbReference>
<dbReference type="SMART" id="SM00248">
    <property type="entry name" value="ANK"/>
    <property type="match status" value="5"/>
</dbReference>
<feature type="transmembrane region" description="Helical" evidence="2">
    <location>
        <begin position="392"/>
        <end position="414"/>
    </location>
</feature>
<evidence type="ECO:0000256" key="2">
    <source>
        <dbReference type="SAM" id="Phobius"/>
    </source>
</evidence>